<feature type="coiled-coil region" evidence="6">
    <location>
        <begin position="175"/>
        <end position="223"/>
    </location>
</feature>
<dbReference type="Pfam" id="PF02463">
    <property type="entry name" value="SMC_N"/>
    <property type="match status" value="1"/>
</dbReference>
<comment type="subcellular location">
    <subcellularLocation>
        <location evidence="6">Cytoplasm</location>
    </subcellularLocation>
</comment>
<accession>A0ABU0LZG2</accession>
<keyword evidence="3 6" id="KW-0067">ATP-binding</keyword>
<comment type="subunit">
    <text evidence="6">Homodimer.</text>
</comment>
<keyword evidence="9" id="KW-1185">Reference proteome</keyword>
<keyword evidence="5 6" id="KW-0238">DNA-binding</keyword>
<dbReference type="PANTHER" id="PTHR43977">
    <property type="entry name" value="STRUCTURAL MAINTENANCE OF CHROMOSOMES PROTEIN 3"/>
    <property type="match status" value="1"/>
</dbReference>
<dbReference type="InterPro" id="IPR011890">
    <property type="entry name" value="SMC_prok"/>
</dbReference>
<dbReference type="Proteomes" id="UP001240643">
    <property type="component" value="Unassembled WGS sequence"/>
</dbReference>
<evidence type="ECO:0000256" key="5">
    <source>
        <dbReference type="ARBA" id="ARBA00023125"/>
    </source>
</evidence>
<evidence type="ECO:0000313" key="9">
    <source>
        <dbReference type="Proteomes" id="UP001240643"/>
    </source>
</evidence>
<feature type="domain" description="SMC hinge" evidence="7">
    <location>
        <begin position="416"/>
        <end position="535"/>
    </location>
</feature>
<reference evidence="8" key="1">
    <citation type="submission" date="2023-07" db="EMBL/GenBank/DDBJ databases">
        <title>Genomic Encyclopedia of Type Strains, Phase IV (KMG-IV): sequencing the most valuable type-strain genomes for metagenomic binning, comparative biology and taxonomic classification.</title>
        <authorList>
            <person name="Goeker M."/>
        </authorList>
    </citation>
    <scope>NUCLEOTIDE SEQUENCE [LARGE SCALE GENOMIC DNA]</scope>
    <source>
        <strain evidence="8">DSM 21204</strain>
    </source>
</reference>
<comment type="caution">
    <text evidence="8">The sequence shown here is derived from an EMBL/GenBank/DDBJ whole genome shotgun (WGS) entry which is preliminary data.</text>
</comment>
<dbReference type="InterPro" id="IPR024704">
    <property type="entry name" value="SMC"/>
</dbReference>
<keyword evidence="2 6" id="KW-0547">Nucleotide-binding</keyword>
<feature type="coiled-coil region" evidence="6">
    <location>
        <begin position="780"/>
        <end position="821"/>
    </location>
</feature>
<keyword evidence="4 6" id="KW-0175">Coiled coil</keyword>
<dbReference type="SUPFAM" id="SSF75553">
    <property type="entry name" value="Smc hinge domain"/>
    <property type="match status" value="1"/>
</dbReference>
<dbReference type="PIRSF" id="PIRSF005719">
    <property type="entry name" value="SMC"/>
    <property type="match status" value="1"/>
</dbReference>
<comment type="function">
    <text evidence="6">Required for chromosome condensation and partitioning.</text>
</comment>
<evidence type="ECO:0000256" key="3">
    <source>
        <dbReference type="ARBA" id="ARBA00022840"/>
    </source>
</evidence>
<dbReference type="Gene3D" id="3.40.50.300">
    <property type="entry name" value="P-loop containing nucleotide triphosphate hydrolases"/>
    <property type="match status" value="2"/>
</dbReference>
<keyword evidence="1 6" id="KW-0963">Cytoplasm</keyword>
<evidence type="ECO:0000313" key="8">
    <source>
        <dbReference type="EMBL" id="MDQ0514064.1"/>
    </source>
</evidence>
<dbReference type="InterPro" id="IPR036277">
    <property type="entry name" value="SMC_hinge_sf"/>
</dbReference>
<organism evidence="8 9">
    <name type="scientific">Mycoplasmoides fastidiosum</name>
    <dbReference type="NCBI Taxonomy" id="92758"/>
    <lineage>
        <taxon>Bacteria</taxon>
        <taxon>Bacillati</taxon>
        <taxon>Mycoplasmatota</taxon>
        <taxon>Mycoplasmoidales</taxon>
        <taxon>Mycoplasmoidaceae</taxon>
        <taxon>Mycoplasmoides</taxon>
    </lineage>
</organism>
<evidence type="ECO:0000256" key="4">
    <source>
        <dbReference type="ARBA" id="ARBA00023054"/>
    </source>
</evidence>
<dbReference type="SMART" id="SM00968">
    <property type="entry name" value="SMC_hinge"/>
    <property type="match status" value="1"/>
</dbReference>
<dbReference type="InterPro" id="IPR027417">
    <property type="entry name" value="P-loop_NTPase"/>
</dbReference>
<evidence type="ECO:0000256" key="6">
    <source>
        <dbReference type="HAMAP-Rule" id="MF_01894"/>
    </source>
</evidence>
<dbReference type="Gene3D" id="1.20.1060.20">
    <property type="match status" value="1"/>
</dbReference>
<dbReference type="InterPro" id="IPR010935">
    <property type="entry name" value="SMC_hinge"/>
</dbReference>
<feature type="coiled-coil region" evidence="6">
    <location>
        <begin position="249"/>
        <end position="394"/>
    </location>
</feature>
<feature type="coiled-coil region" evidence="6">
    <location>
        <begin position="577"/>
        <end position="721"/>
    </location>
</feature>
<dbReference type="SUPFAM" id="SSF52540">
    <property type="entry name" value="P-loop containing nucleoside triphosphate hydrolases"/>
    <property type="match status" value="1"/>
</dbReference>
<feature type="binding site" evidence="6">
    <location>
        <begin position="32"/>
        <end position="39"/>
    </location>
    <ligand>
        <name>ATP</name>
        <dbReference type="ChEBI" id="CHEBI:30616"/>
    </ligand>
</feature>
<dbReference type="HAMAP" id="MF_01894">
    <property type="entry name" value="Smc_prok"/>
    <property type="match status" value="1"/>
</dbReference>
<protein>
    <recommendedName>
        <fullName evidence="6">Chromosome partition protein Smc</fullName>
    </recommendedName>
</protein>
<evidence type="ECO:0000256" key="1">
    <source>
        <dbReference type="ARBA" id="ARBA00022490"/>
    </source>
</evidence>
<sequence>MFLKRFESRGFKSFADVTVINFENNMTGVVGPNGSGKSNIVDGLKWVLGERSSKQLRGKQNTDFIFSGSDAREAANFAEVSLTFDNSAKLLRTNLEEITITRRLTRGVGKNEYFINGEPCLRNEIVEIFLDTGLSKGSLGIISQGTVSWFTETKAVDRRKIFEDAAGIGKYTLLKKETIAELDKTKLDLKDAEISLNNIDRQVKKLEKQAEKARIYLDKKEQLKKIEVTVLAQEILEETNNLKAIQADIESKESSNLQDNQEIDNLKQKLQLLKDKFTEIDQGLHANNQIIHDLISECNQLEIQKNKYETELEQQLTAGNIEEKIGALKQIIDNKTLEIKELSFSKEKLEQEHTTFQEIQTQLSREHELLMREINQVSNRLEQKRQEQINLQNQLADRYRYEYGVKAVLKAKNSLTGIYDMLSNLIRVEPEHEVAIGLALGKALKNIVVDNSEDARKAIEFLKRNQAGAATFLPINDLKIRYMPDDHYEILNQLDNFIGLGNELVHVEEKFQPVIDALLARIIISYDINSAIHHSKFTNKNYRVITLDGQQISTLGAISGGYNRKRTNTEFNIEEKIQNLDTEIQEQQAISQKIREQSEKNQLNFRDNTEKVASRHDQLVLIKSQIETLTNQLKEYEWNYNHLAEQAKDPEGISHKKNIDNLLIELVEKKQKLEQQKMIVQSDTKIKNNLHMDIENYEFQLENLNSSHKKIHDQISDLKIRAERIKSLLNSHTDRLMDGYQFTPEYAIENFSEPLDIKYEEARMLIRRLSEEIRSMGDVNFEAANDLKNLEEDYKNKQEQYQIISQAVADLEKVLADLNQKAIESFDQIIKQTNEKLPEIFKYLFGGGTCEIIYDDPENILECGIEIHAYLPGKTITNLMLFSGGEKTLIALSVLFAVLQVSSLPLVILDEAESALDPANVERFGNIIKNNSERTQFIIITHRNGTMECCESLFGVTMMIKGISKIIPVELKKALEIVESDQDK</sequence>
<evidence type="ECO:0000259" key="7">
    <source>
        <dbReference type="SMART" id="SM00968"/>
    </source>
</evidence>
<dbReference type="InterPro" id="IPR003395">
    <property type="entry name" value="RecF/RecN/SMC_N"/>
</dbReference>
<dbReference type="Pfam" id="PF06470">
    <property type="entry name" value="SMC_hinge"/>
    <property type="match status" value="1"/>
</dbReference>
<dbReference type="Gene3D" id="3.30.70.1620">
    <property type="match status" value="1"/>
</dbReference>
<proteinExistence type="inferred from homology"/>
<dbReference type="EMBL" id="JAUSWO010000001">
    <property type="protein sequence ID" value="MDQ0514064.1"/>
    <property type="molecule type" value="Genomic_DNA"/>
</dbReference>
<name>A0ABU0LZG2_9BACT</name>
<gene>
    <name evidence="6" type="primary">smc</name>
    <name evidence="8" type="ORF">J2Z62_000502</name>
</gene>
<comment type="domain">
    <text evidence="6">Contains large globular domains required for ATP hydrolysis at each terminus and a third globular domain forming a flexible hinge near the middle of the molecule. These domains are separated by coiled-coil structures.</text>
</comment>
<comment type="similarity">
    <text evidence="6">Belongs to the SMC family.</text>
</comment>
<dbReference type="RefSeq" id="WP_256547244.1">
    <property type="nucleotide sequence ID" value="NZ_CP101809.1"/>
</dbReference>
<evidence type="ECO:0000256" key="2">
    <source>
        <dbReference type="ARBA" id="ARBA00022741"/>
    </source>
</evidence>